<dbReference type="EMBL" id="AACCXK010000011">
    <property type="protein sequence ID" value="EAK0453350.1"/>
    <property type="molecule type" value="Genomic_DNA"/>
</dbReference>
<evidence type="ECO:0000313" key="3">
    <source>
        <dbReference type="EMBL" id="EAK0468610.1"/>
    </source>
</evidence>
<sequence>MQSITLKADETLLKQIIEVSKALADKQNEPLEIKSNQAEPKTYNSKAELKADYKNRIEEAINGSAKLYSIEELTKECEQW</sequence>
<evidence type="ECO:0000313" key="4">
    <source>
        <dbReference type="Proteomes" id="UP000557842"/>
    </source>
</evidence>
<organism evidence="3">
    <name type="scientific">Campylobacter fetus</name>
    <dbReference type="NCBI Taxonomy" id="196"/>
    <lineage>
        <taxon>Bacteria</taxon>
        <taxon>Pseudomonadati</taxon>
        <taxon>Campylobacterota</taxon>
        <taxon>Epsilonproteobacteria</taxon>
        <taxon>Campylobacterales</taxon>
        <taxon>Campylobacteraceae</taxon>
        <taxon>Campylobacter</taxon>
    </lineage>
</organism>
<accession>A0A5L4IYH4</accession>
<dbReference type="RefSeq" id="WP_065843898.1">
    <property type="nucleotide sequence ID" value="NZ_AABUZP020000066.1"/>
</dbReference>
<dbReference type="Proteomes" id="UP000557842">
    <property type="component" value="Unassembled WGS sequence"/>
</dbReference>
<name>A0A5L4IYH4_CAMFE</name>
<proteinExistence type="predicted"/>
<evidence type="ECO:0000313" key="1">
    <source>
        <dbReference type="EMBL" id="EAI5407795.1"/>
    </source>
</evidence>
<reference evidence="3 4" key="1">
    <citation type="submission" date="2018-05" db="EMBL/GenBank/DDBJ databases">
        <authorList>
            <consortium name="PulseNet: The National Subtyping Network for Foodborne Disease Surveillance"/>
            <person name="Tarr C.L."/>
            <person name="Trees E."/>
            <person name="Katz L.S."/>
            <person name="Carleton-Romer H.A."/>
            <person name="Stroika S."/>
            <person name="Kucerova Z."/>
            <person name="Roache K.F."/>
            <person name="Sabol A.L."/>
            <person name="Besser J."/>
            <person name="Gerner-Smidt P."/>
        </authorList>
    </citation>
    <scope>NUCLEOTIDE SEQUENCE</scope>
    <source>
        <strain evidence="2">2014D-0197</strain>
        <strain evidence="1 4">2016D-0221</strain>
        <strain evidence="3">D4313</strain>
    </source>
</reference>
<comment type="caution">
    <text evidence="3">The sequence shown here is derived from an EMBL/GenBank/DDBJ whole genome shotgun (WGS) entry which is preliminary data.</text>
</comment>
<gene>
    <name evidence="2" type="ORF">AAH17_06710</name>
    <name evidence="3" type="ORF">AAH24_04385</name>
    <name evidence="1" type="ORF">BVH53_03680</name>
</gene>
<protein>
    <submittedName>
        <fullName evidence="3">Uncharacterized protein</fullName>
    </submittedName>
</protein>
<evidence type="ECO:0000313" key="2">
    <source>
        <dbReference type="EMBL" id="EAK0453350.1"/>
    </source>
</evidence>
<dbReference type="EMBL" id="AACCXM010000003">
    <property type="protein sequence ID" value="EAK0468610.1"/>
    <property type="molecule type" value="Genomic_DNA"/>
</dbReference>
<dbReference type="EMBL" id="AABQDW010000004">
    <property type="protein sequence ID" value="EAI5407795.1"/>
    <property type="molecule type" value="Genomic_DNA"/>
</dbReference>
<dbReference type="AlphaFoldDB" id="A0A5L4IYH4"/>